<dbReference type="PANTHER" id="PTHR43194:SF2">
    <property type="entry name" value="PEROXISOMAL MEMBRANE PROTEIN LPX1"/>
    <property type="match status" value="1"/>
</dbReference>
<evidence type="ECO:0000313" key="6">
    <source>
        <dbReference type="EMBL" id="KTQ90512.1"/>
    </source>
</evidence>
<name>A0A175R536_9HYPH</name>
<gene>
    <name evidence="6" type="ORF">NS226_16270</name>
</gene>
<dbReference type="PRINTS" id="PR00793">
    <property type="entry name" value="PROAMNOPTASE"/>
</dbReference>
<sequence>MSAISTVEGFAPHQDYQTWYRVSGDLASSRLPLVIAHGGPGCTHDYVDSFKELAAHGRAVIHYDQIGNGRSTHLPDKGGDFWTVDFFLGELDNLLAHLGIQDRYALLGQSWGGMLGSEHAVRRPRGLKALILANSLAAMPLWIAGAAKLRAALPDDVREALDRHEAAGTVTDPEYLAATREFYDRHVCRVTPWPEEVARTFAAVESDPTVYHTMNGPNEFHVVGTMKNWTVVDRLSQIEAPTLVFRGAHDEATPECVQPFIDRIPNVESEVFADSSHMPHVEEKDACLARVERFLEKHD</sequence>
<dbReference type="Proteomes" id="UP000078272">
    <property type="component" value="Unassembled WGS sequence"/>
</dbReference>
<feature type="active site" description="Nucleophile" evidence="4">
    <location>
        <position position="110"/>
    </location>
</feature>
<dbReference type="InterPro" id="IPR002410">
    <property type="entry name" value="Peptidase_S33"/>
</dbReference>
<evidence type="ECO:0000259" key="5">
    <source>
        <dbReference type="Pfam" id="PF00561"/>
    </source>
</evidence>
<comment type="similarity">
    <text evidence="1 3">Belongs to the peptidase S33 family.</text>
</comment>
<dbReference type="InterPro" id="IPR050228">
    <property type="entry name" value="Carboxylesterase_BioH"/>
</dbReference>
<feature type="domain" description="AB hydrolase-1" evidence="5">
    <location>
        <begin position="32"/>
        <end position="283"/>
    </location>
</feature>
<dbReference type="PATRIC" id="fig|401562.3.peg.2975"/>
<dbReference type="InterPro" id="IPR000073">
    <property type="entry name" value="AB_hydrolase_1"/>
</dbReference>
<evidence type="ECO:0000256" key="3">
    <source>
        <dbReference type="PIRNR" id="PIRNR005539"/>
    </source>
</evidence>
<comment type="caution">
    <text evidence="6">The sequence shown here is derived from an EMBL/GenBank/DDBJ whole genome shotgun (WGS) entry which is preliminary data.</text>
</comment>
<dbReference type="InterPro" id="IPR005945">
    <property type="entry name" value="Pro_imino_pep"/>
</dbReference>
<dbReference type="Gene3D" id="3.40.50.1820">
    <property type="entry name" value="alpha/beta hydrolase"/>
    <property type="match status" value="1"/>
</dbReference>
<keyword evidence="2 3" id="KW-0378">Hydrolase</keyword>
<evidence type="ECO:0000256" key="2">
    <source>
        <dbReference type="ARBA" id="ARBA00022801"/>
    </source>
</evidence>
<dbReference type="GO" id="GO:0006508">
    <property type="term" value="P:proteolysis"/>
    <property type="evidence" value="ECO:0007669"/>
    <property type="project" value="InterPro"/>
</dbReference>
<dbReference type="NCBIfam" id="TIGR01250">
    <property type="entry name" value="pro_imino_pep_2"/>
    <property type="match status" value="1"/>
</dbReference>
<dbReference type="InterPro" id="IPR029058">
    <property type="entry name" value="AB_hydrolase_fold"/>
</dbReference>
<dbReference type="RefSeq" id="WP_058635849.1">
    <property type="nucleotide sequence ID" value="NZ_LDPZ01000036.1"/>
</dbReference>
<feature type="active site" evidence="4">
    <location>
        <position position="250"/>
    </location>
</feature>
<evidence type="ECO:0000313" key="7">
    <source>
        <dbReference type="Proteomes" id="UP000078272"/>
    </source>
</evidence>
<dbReference type="OrthoDB" id="9796770at2"/>
<dbReference type="GO" id="GO:0008233">
    <property type="term" value="F:peptidase activity"/>
    <property type="evidence" value="ECO:0007669"/>
    <property type="project" value="InterPro"/>
</dbReference>
<reference evidence="6 7" key="1">
    <citation type="journal article" date="2016" name="Front. Microbiol.">
        <title>Genomic Resource of Rice Seed Associated Bacteria.</title>
        <authorList>
            <person name="Midha S."/>
            <person name="Bansal K."/>
            <person name="Sharma S."/>
            <person name="Kumar N."/>
            <person name="Patil P.P."/>
            <person name="Chaudhry V."/>
            <person name="Patil P.B."/>
        </authorList>
    </citation>
    <scope>NUCLEOTIDE SEQUENCE [LARGE SCALE GENOMIC DNA]</scope>
    <source>
        <strain evidence="6 7">NS226</strain>
    </source>
</reference>
<organism evidence="6 7">
    <name type="scientific">Aureimonas ureilytica</name>
    <dbReference type="NCBI Taxonomy" id="401562"/>
    <lineage>
        <taxon>Bacteria</taxon>
        <taxon>Pseudomonadati</taxon>
        <taxon>Pseudomonadota</taxon>
        <taxon>Alphaproteobacteria</taxon>
        <taxon>Hyphomicrobiales</taxon>
        <taxon>Aurantimonadaceae</taxon>
        <taxon>Aureimonas</taxon>
    </lineage>
</organism>
<dbReference type="EMBL" id="LDPZ01000036">
    <property type="protein sequence ID" value="KTQ90512.1"/>
    <property type="molecule type" value="Genomic_DNA"/>
</dbReference>
<evidence type="ECO:0000256" key="4">
    <source>
        <dbReference type="PIRSR" id="PIRSR005539-1"/>
    </source>
</evidence>
<dbReference type="SUPFAM" id="SSF53474">
    <property type="entry name" value="alpha/beta-Hydrolases"/>
    <property type="match status" value="1"/>
</dbReference>
<proteinExistence type="inferred from homology"/>
<dbReference type="Pfam" id="PF00561">
    <property type="entry name" value="Abhydrolase_1"/>
    <property type="match status" value="1"/>
</dbReference>
<dbReference type="PANTHER" id="PTHR43194">
    <property type="entry name" value="HYDROLASE ALPHA/BETA FOLD FAMILY"/>
    <property type="match status" value="1"/>
</dbReference>
<evidence type="ECO:0000256" key="1">
    <source>
        <dbReference type="ARBA" id="ARBA00010088"/>
    </source>
</evidence>
<accession>A0A175R536</accession>
<protein>
    <submittedName>
        <fullName evidence="6">Amino acid amidase</fullName>
    </submittedName>
</protein>
<dbReference type="PIRSF" id="PIRSF005539">
    <property type="entry name" value="Pept_S33_TRI_F1"/>
    <property type="match status" value="1"/>
</dbReference>
<feature type="active site" description="Proton donor" evidence="4">
    <location>
        <position position="277"/>
    </location>
</feature>
<dbReference type="STRING" id="401562.NS365_04440"/>
<dbReference type="AlphaFoldDB" id="A0A175R536"/>